<evidence type="ECO:0000256" key="1">
    <source>
        <dbReference type="ARBA" id="ARBA00006190"/>
    </source>
</evidence>
<gene>
    <name evidence="3" type="ORF">C7M84_012205</name>
</gene>
<keyword evidence="4" id="KW-1185">Reference proteome</keyword>
<dbReference type="Pfam" id="PF03357">
    <property type="entry name" value="Snf7"/>
    <property type="match status" value="1"/>
</dbReference>
<sequence>MGLFSKSPSKSPKDQVNEWCSRIRKEGYGLDRQIRTIQREEEKVKRSLKEAAKKGDKDVCRMLAKELVQSRKAVARIYTTKAHLNSIQSQMKTQLATLRVAGSLQQSTEVMKTMQQLVKLPEISRTMQDMSREMMKAGIIEEMLEDTMESMEPEELEEEAQEEIDKILWEITAGELGKAPATVSDALPSEPTGAEALPQDSEEEAEEDMEEMRTRLEALRS</sequence>
<dbReference type="GO" id="GO:0007034">
    <property type="term" value="P:vacuolar transport"/>
    <property type="evidence" value="ECO:0007669"/>
    <property type="project" value="InterPro"/>
</dbReference>
<feature type="compositionally biased region" description="Basic and acidic residues" evidence="2">
    <location>
        <begin position="211"/>
        <end position="221"/>
    </location>
</feature>
<evidence type="ECO:0000313" key="3">
    <source>
        <dbReference type="EMBL" id="ROT69584.1"/>
    </source>
</evidence>
<reference evidence="3 4" key="1">
    <citation type="submission" date="2018-04" db="EMBL/GenBank/DDBJ databases">
        <authorList>
            <person name="Zhang X."/>
            <person name="Yuan J."/>
            <person name="Li F."/>
            <person name="Xiang J."/>
        </authorList>
    </citation>
    <scope>NUCLEOTIDE SEQUENCE [LARGE SCALE GENOMIC DNA]</scope>
    <source>
        <tissue evidence="3">Muscle</tissue>
    </source>
</reference>
<dbReference type="STRING" id="6689.A0A3R7M0H0"/>
<protein>
    <submittedName>
        <fullName evidence="3">Neuroendocrine differentiation factor</fullName>
    </submittedName>
</protein>
<feature type="compositionally biased region" description="Acidic residues" evidence="2">
    <location>
        <begin position="200"/>
        <end position="210"/>
    </location>
</feature>
<accession>A0A3R7M0H0</accession>
<dbReference type="AlphaFoldDB" id="A0A3R7M0H0"/>
<organism evidence="3 4">
    <name type="scientific">Penaeus vannamei</name>
    <name type="common">Whiteleg shrimp</name>
    <name type="synonym">Litopenaeus vannamei</name>
    <dbReference type="NCBI Taxonomy" id="6689"/>
    <lineage>
        <taxon>Eukaryota</taxon>
        <taxon>Metazoa</taxon>
        <taxon>Ecdysozoa</taxon>
        <taxon>Arthropoda</taxon>
        <taxon>Crustacea</taxon>
        <taxon>Multicrustacea</taxon>
        <taxon>Malacostraca</taxon>
        <taxon>Eumalacostraca</taxon>
        <taxon>Eucarida</taxon>
        <taxon>Decapoda</taxon>
        <taxon>Dendrobranchiata</taxon>
        <taxon>Penaeoidea</taxon>
        <taxon>Penaeidae</taxon>
        <taxon>Penaeus</taxon>
    </lineage>
</organism>
<evidence type="ECO:0000256" key="2">
    <source>
        <dbReference type="SAM" id="MobiDB-lite"/>
    </source>
</evidence>
<proteinExistence type="inferred from homology"/>
<dbReference type="PANTHER" id="PTHR10476">
    <property type="entry name" value="CHARGED MULTIVESICULAR BODY PROTEIN"/>
    <property type="match status" value="1"/>
</dbReference>
<reference evidence="3 4" key="2">
    <citation type="submission" date="2019-01" db="EMBL/GenBank/DDBJ databases">
        <title>The decoding of complex shrimp genome reveals the adaptation for benthos swimmer, frequently molting mechanism and breeding impact on genome.</title>
        <authorList>
            <person name="Sun Y."/>
            <person name="Gao Y."/>
            <person name="Yu Y."/>
        </authorList>
    </citation>
    <scope>NUCLEOTIDE SEQUENCE [LARGE SCALE GENOMIC DNA]</scope>
    <source>
        <tissue evidence="3">Muscle</tissue>
    </source>
</reference>
<dbReference type="Proteomes" id="UP000283509">
    <property type="component" value="Unassembled WGS sequence"/>
</dbReference>
<name>A0A3R7M0H0_PENVA</name>
<comment type="similarity">
    <text evidence="1">Belongs to the SNF7 family.</text>
</comment>
<dbReference type="EMBL" id="QCYY01002548">
    <property type="protein sequence ID" value="ROT69584.1"/>
    <property type="molecule type" value="Genomic_DNA"/>
</dbReference>
<evidence type="ECO:0000313" key="4">
    <source>
        <dbReference type="Proteomes" id="UP000283509"/>
    </source>
</evidence>
<dbReference type="OrthoDB" id="2329734at2759"/>
<feature type="region of interest" description="Disordered" evidence="2">
    <location>
        <begin position="179"/>
        <end position="221"/>
    </location>
</feature>
<comment type="caution">
    <text evidence="3">The sequence shown here is derived from an EMBL/GenBank/DDBJ whole genome shotgun (WGS) entry which is preliminary data.</text>
</comment>
<dbReference type="InterPro" id="IPR005024">
    <property type="entry name" value="Snf7_fam"/>
</dbReference>
<dbReference type="Gene3D" id="6.10.140.1230">
    <property type="match status" value="1"/>
</dbReference>